<dbReference type="Gene3D" id="3.40.50.150">
    <property type="entry name" value="Vaccinia Virus protein VP39"/>
    <property type="match status" value="1"/>
</dbReference>
<evidence type="ECO:0000256" key="2">
    <source>
        <dbReference type="SAM" id="MobiDB-lite"/>
    </source>
</evidence>
<reference evidence="3" key="1">
    <citation type="journal article" date="2020" name="BMC Genomics">
        <title>Correction to: Identification and distribution of gene clusters required for synthesis of sphingolipid metabolism inhibitors in diverse species of the filamentous fungus Fusarium.</title>
        <authorList>
            <person name="Kim H.S."/>
            <person name="Lohmar J.M."/>
            <person name="Busman M."/>
            <person name="Brown D.W."/>
            <person name="Naumann T.A."/>
            <person name="Divon H.H."/>
            <person name="Lysoe E."/>
            <person name="Uhlig S."/>
            <person name="Proctor R.H."/>
        </authorList>
    </citation>
    <scope>NUCLEOTIDE SEQUENCE</scope>
    <source>
        <strain evidence="3">NRRL 20472</strain>
    </source>
</reference>
<protein>
    <recommendedName>
        <fullName evidence="5">Methyltransferase</fullName>
    </recommendedName>
</protein>
<reference evidence="3" key="2">
    <citation type="submission" date="2020-05" db="EMBL/GenBank/DDBJ databases">
        <authorList>
            <person name="Kim H.-S."/>
            <person name="Proctor R.H."/>
            <person name="Brown D.W."/>
        </authorList>
    </citation>
    <scope>NUCLEOTIDE SEQUENCE</scope>
    <source>
        <strain evidence="3">NRRL 20472</strain>
    </source>
</reference>
<name>A0A8H4SRR0_9HYPO</name>
<dbReference type="InterPro" id="IPR029063">
    <property type="entry name" value="SAM-dependent_MTases_sf"/>
</dbReference>
<feature type="region of interest" description="Disordered" evidence="2">
    <location>
        <begin position="54"/>
        <end position="76"/>
    </location>
</feature>
<dbReference type="Proteomes" id="UP000622797">
    <property type="component" value="Unassembled WGS sequence"/>
</dbReference>
<dbReference type="GO" id="GO:0008168">
    <property type="term" value="F:methyltransferase activity"/>
    <property type="evidence" value="ECO:0007669"/>
    <property type="project" value="TreeGrafter"/>
</dbReference>
<evidence type="ECO:0000313" key="3">
    <source>
        <dbReference type="EMBL" id="KAF4944425.1"/>
    </source>
</evidence>
<sequence length="356" mass="39441">MALPTNSDISAALFSTTSTANSDLDTAAGFNRSDDNTEANADISSTAHSGYEGIDWNRLPGLQPADDSGVDEAIGNASSTQSISSSILQYRVENGRRYTTYGSGEYLLPNDEDEQVRLGTGIWSIDVGVYSPRGGVSELLIMGSADEHEEAEVLGVDLSPIQPNWLPPNCRFEVDDLEKEWTFKRQFDFIFIRSMIASFKDWPGILSQAFENLEPGGYIEVQDNVYPLASDDGTIHDTDILRWSKLMADAANAIGRSITVAPDFKPMLEGAGFVDIVEIKKKIPMNIWPKDPRYKELGRWSCSMLLCGIEGISMRLLTGLGLTVDEVHVLLAKVRKDLLSTKIHGYWYTYDRPLPR</sequence>
<comment type="caution">
    <text evidence="3">The sequence shown here is derived from an EMBL/GenBank/DDBJ whole genome shotgun (WGS) entry which is preliminary data.</text>
</comment>
<dbReference type="CDD" id="cd02440">
    <property type="entry name" value="AdoMet_MTases"/>
    <property type="match status" value="1"/>
</dbReference>
<dbReference type="OrthoDB" id="2013972at2759"/>
<accession>A0A8H4SRR0</accession>
<dbReference type="PANTHER" id="PTHR43591:SF24">
    <property type="entry name" value="2-METHOXY-6-POLYPRENYL-1,4-BENZOQUINOL METHYLASE, MITOCHONDRIAL"/>
    <property type="match status" value="1"/>
</dbReference>
<dbReference type="Pfam" id="PF13489">
    <property type="entry name" value="Methyltransf_23"/>
    <property type="match status" value="1"/>
</dbReference>
<organism evidence="3 4">
    <name type="scientific">Fusarium sarcochroum</name>
    <dbReference type="NCBI Taxonomy" id="1208366"/>
    <lineage>
        <taxon>Eukaryota</taxon>
        <taxon>Fungi</taxon>
        <taxon>Dikarya</taxon>
        <taxon>Ascomycota</taxon>
        <taxon>Pezizomycotina</taxon>
        <taxon>Sordariomycetes</taxon>
        <taxon>Hypocreomycetidae</taxon>
        <taxon>Hypocreales</taxon>
        <taxon>Nectriaceae</taxon>
        <taxon>Fusarium</taxon>
        <taxon>Fusarium lateritium species complex</taxon>
    </lineage>
</organism>
<comment type="similarity">
    <text evidence="1">Belongs to the methyltransferase superfamily. LaeA methyltransferase family.</text>
</comment>
<evidence type="ECO:0000256" key="1">
    <source>
        <dbReference type="ARBA" id="ARBA00038158"/>
    </source>
</evidence>
<keyword evidence="4" id="KW-1185">Reference proteome</keyword>
<dbReference type="AlphaFoldDB" id="A0A8H4SRR0"/>
<gene>
    <name evidence="3" type="ORF">FSARC_14680</name>
</gene>
<evidence type="ECO:0008006" key="5">
    <source>
        <dbReference type="Google" id="ProtNLM"/>
    </source>
</evidence>
<dbReference type="SUPFAM" id="SSF53335">
    <property type="entry name" value="S-adenosyl-L-methionine-dependent methyltransferases"/>
    <property type="match status" value="1"/>
</dbReference>
<dbReference type="PANTHER" id="PTHR43591">
    <property type="entry name" value="METHYLTRANSFERASE"/>
    <property type="match status" value="1"/>
</dbReference>
<proteinExistence type="inferred from homology"/>
<evidence type="ECO:0000313" key="4">
    <source>
        <dbReference type="Proteomes" id="UP000622797"/>
    </source>
</evidence>
<dbReference type="EMBL" id="JABEXW010001346">
    <property type="protein sequence ID" value="KAF4944425.1"/>
    <property type="molecule type" value="Genomic_DNA"/>
</dbReference>